<dbReference type="OMA" id="ATHINTF"/>
<sequence length="332" mass="37528">MCGDDVAKITLDVDFEADTIELMLALMYTGEYELSTSHYGTTAATHINTFLPNSFEELRCEDYTTTRYLFAQMREHANVFAFGDLYQVIALKSLAVQKFSAAWRRCKAFSTKDFMQIATVIFTRDDYDLCPLRKELIAIAVEHKTALAHNDDFIEAMATRPDFQAFVAPFMKAIASVSLSQAALAPSPTAADSSAQMGTIQRDVEIETANGAPSDVDSLRAEHDKAIASLEDRIKKRDIDVERLRVERDKWVAAHTDAVNKRHIDIALLRASMPTQVQTRQRLRTYLDGLVAAQIPQCGSCERRPFRYSLQWKGDWFRARCIRCGKKHGIKI</sequence>
<keyword evidence="2" id="KW-1185">Reference proteome</keyword>
<dbReference type="Proteomes" id="UP000016933">
    <property type="component" value="Unassembled WGS sequence"/>
</dbReference>
<proteinExistence type="predicted"/>
<dbReference type="EMBL" id="KB446536">
    <property type="protein sequence ID" value="EME47250.1"/>
    <property type="molecule type" value="Genomic_DNA"/>
</dbReference>
<name>N1PXY1_DOTSN</name>
<dbReference type="HOGENOM" id="CLU_836849_0_0_1"/>
<reference evidence="1 2" key="2">
    <citation type="journal article" date="2012" name="PLoS Pathog.">
        <title>Diverse lifestyles and strategies of plant pathogenesis encoded in the genomes of eighteen Dothideomycetes fungi.</title>
        <authorList>
            <person name="Ohm R.A."/>
            <person name="Feau N."/>
            <person name="Henrissat B."/>
            <person name="Schoch C.L."/>
            <person name="Horwitz B.A."/>
            <person name="Barry K.W."/>
            <person name="Condon B.J."/>
            <person name="Copeland A.C."/>
            <person name="Dhillon B."/>
            <person name="Glaser F."/>
            <person name="Hesse C.N."/>
            <person name="Kosti I."/>
            <person name="LaButti K."/>
            <person name="Lindquist E.A."/>
            <person name="Lucas S."/>
            <person name="Salamov A.A."/>
            <person name="Bradshaw R.E."/>
            <person name="Ciuffetti L."/>
            <person name="Hamelin R.C."/>
            <person name="Kema G.H.J."/>
            <person name="Lawrence C."/>
            <person name="Scott J.A."/>
            <person name="Spatafora J.W."/>
            <person name="Turgeon B.G."/>
            <person name="de Wit P.J.G.M."/>
            <person name="Zhong S."/>
            <person name="Goodwin S.B."/>
            <person name="Grigoriev I.V."/>
        </authorList>
    </citation>
    <scope>NUCLEOTIDE SEQUENCE [LARGE SCALE GENOMIC DNA]</scope>
    <source>
        <strain evidence="2">NZE10 / CBS 128990</strain>
    </source>
</reference>
<gene>
    <name evidence="1" type="ORF">DOTSEDRAFT_21045</name>
</gene>
<protein>
    <recommendedName>
        <fullName evidence="3">BTB domain-containing protein</fullName>
    </recommendedName>
</protein>
<evidence type="ECO:0000313" key="2">
    <source>
        <dbReference type="Proteomes" id="UP000016933"/>
    </source>
</evidence>
<dbReference type="AlphaFoldDB" id="N1PXY1"/>
<organism evidence="1 2">
    <name type="scientific">Dothistroma septosporum (strain NZE10 / CBS 128990)</name>
    <name type="common">Red band needle blight fungus</name>
    <name type="synonym">Mycosphaerella pini</name>
    <dbReference type="NCBI Taxonomy" id="675120"/>
    <lineage>
        <taxon>Eukaryota</taxon>
        <taxon>Fungi</taxon>
        <taxon>Dikarya</taxon>
        <taxon>Ascomycota</taxon>
        <taxon>Pezizomycotina</taxon>
        <taxon>Dothideomycetes</taxon>
        <taxon>Dothideomycetidae</taxon>
        <taxon>Mycosphaerellales</taxon>
        <taxon>Mycosphaerellaceae</taxon>
        <taxon>Dothistroma</taxon>
    </lineage>
</organism>
<evidence type="ECO:0008006" key="3">
    <source>
        <dbReference type="Google" id="ProtNLM"/>
    </source>
</evidence>
<accession>N1PXY1</accession>
<reference evidence="2" key="1">
    <citation type="journal article" date="2012" name="PLoS Genet.">
        <title>The genomes of the fungal plant pathogens Cladosporium fulvum and Dothistroma septosporum reveal adaptation to different hosts and lifestyles but also signatures of common ancestry.</title>
        <authorList>
            <person name="de Wit P.J.G.M."/>
            <person name="van der Burgt A."/>
            <person name="Oekmen B."/>
            <person name="Stergiopoulos I."/>
            <person name="Abd-Elsalam K.A."/>
            <person name="Aerts A.L."/>
            <person name="Bahkali A.H."/>
            <person name="Beenen H.G."/>
            <person name="Chettri P."/>
            <person name="Cox M.P."/>
            <person name="Datema E."/>
            <person name="de Vries R.P."/>
            <person name="Dhillon B."/>
            <person name="Ganley A.R."/>
            <person name="Griffiths S.A."/>
            <person name="Guo Y."/>
            <person name="Hamelin R.C."/>
            <person name="Henrissat B."/>
            <person name="Kabir M.S."/>
            <person name="Jashni M.K."/>
            <person name="Kema G."/>
            <person name="Klaubauf S."/>
            <person name="Lapidus A."/>
            <person name="Levasseur A."/>
            <person name="Lindquist E."/>
            <person name="Mehrabi R."/>
            <person name="Ohm R.A."/>
            <person name="Owen T.J."/>
            <person name="Salamov A."/>
            <person name="Schwelm A."/>
            <person name="Schijlen E."/>
            <person name="Sun H."/>
            <person name="van den Burg H.A."/>
            <person name="van Ham R.C.H.J."/>
            <person name="Zhang S."/>
            <person name="Goodwin S.B."/>
            <person name="Grigoriev I.V."/>
            <person name="Collemare J."/>
            <person name="Bradshaw R.E."/>
        </authorList>
    </citation>
    <scope>NUCLEOTIDE SEQUENCE [LARGE SCALE GENOMIC DNA]</scope>
    <source>
        <strain evidence="2">NZE10 / CBS 128990</strain>
    </source>
</reference>
<evidence type="ECO:0000313" key="1">
    <source>
        <dbReference type="EMBL" id="EME47250.1"/>
    </source>
</evidence>